<evidence type="ECO:0000256" key="4">
    <source>
        <dbReference type="ARBA" id="ARBA00022679"/>
    </source>
</evidence>
<dbReference type="FunFam" id="3.30.300.10:FF:000004">
    <property type="entry name" value="S-adenosylmethionine synthase"/>
    <property type="match status" value="1"/>
</dbReference>
<evidence type="ECO:0000256" key="2">
    <source>
        <dbReference type="ARBA" id="ARBA00009685"/>
    </source>
</evidence>
<comment type="cofactor">
    <cofactor evidence="10">
        <name>K(+)</name>
        <dbReference type="ChEBI" id="CHEBI:29103"/>
    </cofactor>
    <text evidence="10">Binds 1 potassium ion per subunit.</text>
</comment>
<evidence type="ECO:0000256" key="7">
    <source>
        <dbReference type="ARBA" id="ARBA00022840"/>
    </source>
</evidence>
<dbReference type="GO" id="GO:0000287">
    <property type="term" value="F:magnesium ion binding"/>
    <property type="evidence" value="ECO:0007669"/>
    <property type="project" value="UniProtKB-UniRule"/>
</dbReference>
<feature type="region of interest" description="Flexible loop" evidence="10">
    <location>
        <begin position="101"/>
        <end position="111"/>
    </location>
</feature>
<keyword evidence="3 10" id="KW-0554">One-carbon metabolism</keyword>
<feature type="binding site" evidence="10">
    <location>
        <position position="243"/>
    </location>
    <ligand>
        <name>L-methionine</name>
        <dbReference type="ChEBI" id="CHEBI:57844"/>
        <note>ligand shared between two neighboring subunits</note>
    </ligand>
</feature>
<dbReference type="Proteomes" id="UP000276223">
    <property type="component" value="Unassembled WGS sequence"/>
</dbReference>
<comment type="catalytic activity">
    <reaction evidence="10">
        <text>L-methionine + ATP + H2O = S-adenosyl-L-methionine + phosphate + diphosphate</text>
        <dbReference type="Rhea" id="RHEA:21080"/>
        <dbReference type="ChEBI" id="CHEBI:15377"/>
        <dbReference type="ChEBI" id="CHEBI:30616"/>
        <dbReference type="ChEBI" id="CHEBI:33019"/>
        <dbReference type="ChEBI" id="CHEBI:43474"/>
        <dbReference type="ChEBI" id="CHEBI:57844"/>
        <dbReference type="ChEBI" id="CHEBI:59789"/>
        <dbReference type="EC" id="2.5.1.6"/>
    </reaction>
</comment>
<dbReference type="Pfam" id="PF02773">
    <property type="entry name" value="S-AdoMet_synt_C"/>
    <property type="match status" value="1"/>
</dbReference>
<comment type="similarity">
    <text evidence="2 10 12">Belongs to the AdoMet synthase family.</text>
</comment>
<dbReference type="AlphaFoldDB" id="A0A3N1VFG2"/>
<feature type="binding site" description="in other chain" evidence="10">
    <location>
        <position position="17"/>
    </location>
    <ligand>
        <name>ATP</name>
        <dbReference type="ChEBI" id="CHEBI:30616"/>
        <note>ligand shared between two neighboring subunits</note>
    </ligand>
</feature>
<dbReference type="InterPro" id="IPR022636">
    <property type="entry name" value="S-AdoMet_synthetase_sfam"/>
</dbReference>
<evidence type="ECO:0000259" key="15">
    <source>
        <dbReference type="Pfam" id="PF02773"/>
    </source>
</evidence>
<dbReference type="PIRSF" id="PIRSF000497">
    <property type="entry name" value="MAT"/>
    <property type="match status" value="1"/>
</dbReference>
<feature type="binding site" description="in other chain" evidence="10">
    <location>
        <position position="101"/>
    </location>
    <ligand>
        <name>L-methionine</name>
        <dbReference type="ChEBI" id="CHEBI:57844"/>
        <note>ligand shared between two neighboring subunits</note>
    </ligand>
</feature>
<dbReference type="GO" id="GO:0005524">
    <property type="term" value="F:ATP binding"/>
    <property type="evidence" value="ECO:0007669"/>
    <property type="project" value="UniProtKB-UniRule"/>
</dbReference>
<evidence type="ECO:0000256" key="8">
    <source>
        <dbReference type="ARBA" id="ARBA00022842"/>
    </source>
</evidence>
<dbReference type="GO" id="GO:0006730">
    <property type="term" value="P:one-carbon metabolic process"/>
    <property type="evidence" value="ECO:0007669"/>
    <property type="project" value="UniProtKB-KW"/>
</dbReference>
<dbReference type="Gene3D" id="3.30.300.10">
    <property type="match status" value="3"/>
</dbReference>
<dbReference type="GO" id="GO:0004478">
    <property type="term" value="F:methionine adenosyltransferase activity"/>
    <property type="evidence" value="ECO:0007669"/>
    <property type="project" value="UniProtKB-UniRule"/>
</dbReference>
<sequence>MSMSRFLFTSESVTEGHPDKVADRISDSILDAIIAEDKAARVACETLVTTGLAFIAGEITTSASVDLPQIARECIRDIGYNDSSMGFDWETCAVISSIDKQSPDIAMGVNEGEGLFDEQGAGDQGLMFGYACNETPVLMPMPIYYAHRITRKLAEARKNGILDWLRPDGKSQVTIEYIDHKPVRIDTVVVAAQHSPNVTYKTIQEGIIEEVIKKVLPSELLDDKTRYFINSTGRFVIGGPMGDCGLTGRKIIVDTYGGQGSHGGGCFSGKDPSKVDRSASYMARYVAKNIVAAGLCDRVEVQVAYSIGVAEPVSLMVDSFGTSKVPPDEIAKIVREVFSFKPSNMIRHLKLLRPIYKKTSCYGHFGRNDPDFTWEKTDMVDVLVERAGRFGAS</sequence>
<gene>
    <name evidence="10" type="primary">metK</name>
    <name evidence="16" type="ORF">EDC27_0753</name>
</gene>
<feature type="binding site" evidence="10">
    <location>
        <position position="243"/>
    </location>
    <ligand>
        <name>ATP</name>
        <dbReference type="ChEBI" id="CHEBI:30616"/>
        <note>ligand shared between two neighboring subunits</note>
    </ligand>
</feature>
<evidence type="ECO:0000259" key="14">
    <source>
        <dbReference type="Pfam" id="PF02772"/>
    </source>
</evidence>
<dbReference type="GO" id="GO:0006556">
    <property type="term" value="P:S-adenosylmethionine biosynthetic process"/>
    <property type="evidence" value="ECO:0007669"/>
    <property type="project" value="UniProtKB-UniRule"/>
</dbReference>
<evidence type="ECO:0000256" key="3">
    <source>
        <dbReference type="ARBA" id="ARBA00022563"/>
    </source>
</evidence>
<dbReference type="UniPathway" id="UPA00315">
    <property type="reaction ID" value="UER00080"/>
</dbReference>
<feature type="domain" description="S-adenosylmethionine synthetase C-terminal" evidence="15">
    <location>
        <begin position="237"/>
        <end position="376"/>
    </location>
</feature>
<feature type="binding site" description="in other chain" evidence="10">
    <location>
        <begin position="249"/>
        <end position="250"/>
    </location>
    <ligand>
        <name>ATP</name>
        <dbReference type="ChEBI" id="CHEBI:30616"/>
        <note>ligand shared between two neighboring subunits</note>
    </ligand>
</feature>
<comment type="subcellular location">
    <subcellularLocation>
        <location evidence="10 11">Cytoplasm</location>
    </subcellularLocation>
</comment>
<feature type="binding site" description="in other chain" evidence="10">
    <location>
        <position position="274"/>
    </location>
    <ligand>
        <name>L-methionine</name>
        <dbReference type="ChEBI" id="CHEBI:57844"/>
        <note>ligand shared between two neighboring subunits</note>
    </ligand>
</feature>
<evidence type="ECO:0000256" key="12">
    <source>
        <dbReference type="RuleBase" id="RU004462"/>
    </source>
</evidence>
<organism evidence="16 17">
    <name type="scientific">Desulfosoma caldarium</name>
    <dbReference type="NCBI Taxonomy" id="610254"/>
    <lineage>
        <taxon>Bacteria</taxon>
        <taxon>Pseudomonadati</taxon>
        <taxon>Thermodesulfobacteriota</taxon>
        <taxon>Syntrophobacteria</taxon>
        <taxon>Syntrophobacterales</taxon>
        <taxon>Syntrophobacteraceae</taxon>
        <taxon>Desulfosoma</taxon>
    </lineage>
</organism>
<comment type="pathway">
    <text evidence="1 10">Amino-acid biosynthesis; S-adenosyl-L-methionine biosynthesis; S-adenosyl-L-methionine from L-methionine: step 1/1.</text>
</comment>
<evidence type="ECO:0000256" key="10">
    <source>
        <dbReference type="HAMAP-Rule" id="MF_00086"/>
    </source>
</evidence>
<dbReference type="FunFam" id="3.30.300.10:FF:000003">
    <property type="entry name" value="S-adenosylmethionine synthase"/>
    <property type="match status" value="1"/>
</dbReference>
<dbReference type="CDD" id="cd18079">
    <property type="entry name" value="S-AdoMet_synt"/>
    <property type="match status" value="1"/>
</dbReference>
<evidence type="ECO:0000256" key="11">
    <source>
        <dbReference type="RuleBase" id="RU000542"/>
    </source>
</evidence>
<dbReference type="InterPro" id="IPR022631">
    <property type="entry name" value="ADOMET_SYNTHASE_CS"/>
</dbReference>
<dbReference type="InterPro" id="IPR022630">
    <property type="entry name" value="S-AdoMet_synt_C"/>
</dbReference>
<dbReference type="PROSITE" id="PS00377">
    <property type="entry name" value="ADOMET_SYNTHASE_2"/>
    <property type="match status" value="1"/>
</dbReference>
<dbReference type="EMBL" id="RJVA01000010">
    <property type="protein sequence ID" value="ROR01574.1"/>
    <property type="molecule type" value="Genomic_DNA"/>
</dbReference>
<dbReference type="PROSITE" id="PS00376">
    <property type="entry name" value="ADOMET_SYNTHASE_1"/>
    <property type="match status" value="1"/>
</dbReference>
<evidence type="ECO:0000256" key="6">
    <source>
        <dbReference type="ARBA" id="ARBA00022741"/>
    </source>
</evidence>
<name>A0A3N1VFG2_9BACT</name>
<feature type="binding site" description="in other chain" evidence="10">
    <location>
        <begin position="168"/>
        <end position="170"/>
    </location>
    <ligand>
        <name>ATP</name>
        <dbReference type="ChEBI" id="CHEBI:30616"/>
        <note>ligand shared between two neighboring subunits</note>
    </ligand>
</feature>
<comment type="function">
    <text evidence="10">Catalyzes the formation of S-adenosylmethionine (AdoMet) from methionine and ATP. The overall synthetic reaction is composed of two sequential steps, AdoMet formation and the subsequent tripolyphosphate hydrolysis which occurs prior to release of AdoMet from the enzyme.</text>
</comment>
<evidence type="ECO:0000256" key="5">
    <source>
        <dbReference type="ARBA" id="ARBA00022723"/>
    </source>
</evidence>
<comment type="subunit">
    <text evidence="10">Homotetramer; dimer of dimers.</text>
</comment>
<dbReference type="OrthoDB" id="9801686at2"/>
<keyword evidence="17" id="KW-1185">Reference proteome</keyword>
<protein>
    <recommendedName>
        <fullName evidence="10">S-adenosylmethionine synthase</fullName>
        <shortName evidence="10">AdoMet synthase</shortName>
        <ecNumber evidence="10">2.5.1.6</ecNumber>
    </recommendedName>
    <alternativeName>
        <fullName evidence="10">MAT</fullName>
    </alternativeName>
    <alternativeName>
        <fullName evidence="10">Methionine adenosyltransferase</fullName>
    </alternativeName>
</protein>
<dbReference type="InterPro" id="IPR022628">
    <property type="entry name" value="S-AdoMet_synt_N"/>
</dbReference>
<comment type="caution">
    <text evidence="10">Lacks conserved residue(s) required for the propagation of feature annotation.</text>
</comment>
<evidence type="ECO:0000313" key="17">
    <source>
        <dbReference type="Proteomes" id="UP000276223"/>
    </source>
</evidence>
<feature type="domain" description="S-adenosylmethionine synthetase central" evidence="14">
    <location>
        <begin position="118"/>
        <end position="235"/>
    </location>
</feature>
<feature type="binding site" evidence="10">
    <location>
        <position position="45"/>
    </location>
    <ligand>
        <name>K(+)</name>
        <dbReference type="ChEBI" id="CHEBI:29103"/>
    </ligand>
</feature>
<dbReference type="Pfam" id="PF02772">
    <property type="entry name" value="S-AdoMet_synt_M"/>
    <property type="match status" value="1"/>
</dbReference>
<evidence type="ECO:0000313" key="16">
    <source>
        <dbReference type="EMBL" id="ROR01574.1"/>
    </source>
</evidence>
<dbReference type="PANTHER" id="PTHR11964">
    <property type="entry name" value="S-ADENOSYLMETHIONINE SYNTHETASE"/>
    <property type="match status" value="1"/>
</dbReference>
<dbReference type="InterPro" id="IPR022629">
    <property type="entry name" value="S-AdoMet_synt_central"/>
</dbReference>
<dbReference type="RefSeq" id="WP_123289287.1">
    <property type="nucleotide sequence ID" value="NZ_RJVA01000010.1"/>
</dbReference>
<keyword evidence="6 10" id="KW-0547">Nucleotide-binding</keyword>
<feature type="binding site" description="in other chain" evidence="10">
    <location>
        <begin position="234"/>
        <end position="235"/>
    </location>
    <ligand>
        <name>ATP</name>
        <dbReference type="ChEBI" id="CHEBI:30616"/>
        <note>ligand shared between two neighboring subunits</note>
    </ligand>
</feature>
<keyword evidence="5 10" id="KW-0479">Metal-binding</keyword>
<feature type="binding site" description="in other chain" evidence="10">
    <location>
        <position position="58"/>
    </location>
    <ligand>
        <name>L-methionine</name>
        <dbReference type="ChEBI" id="CHEBI:57844"/>
        <note>ligand shared between two neighboring subunits</note>
    </ligand>
</feature>
<accession>A0A3N1VFG2</accession>
<dbReference type="EC" id="2.5.1.6" evidence="10"/>
<dbReference type="SUPFAM" id="SSF55973">
    <property type="entry name" value="S-adenosylmethionine synthetase"/>
    <property type="match status" value="3"/>
</dbReference>
<feature type="binding site" evidence="10">
    <location>
        <position position="270"/>
    </location>
    <ligand>
        <name>ATP</name>
        <dbReference type="ChEBI" id="CHEBI:30616"/>
        <note>ligand shared between two neighboring subunits</note>
    </ligand>
</feature>
<evidence type="ECO:0000256" key="9">
    <source>
        <dbReference type="ARBA" id="ARBA00022958"/>
    </source>
</evidence>
<dbReference type="NCBIfam" id="TIGR01034">
    <property type="entry name" value="metK"/>
    <property type="match status" value="1"/>
</dbReference>
<keyword evidence="10" id="KW-0963">Cytoplasm</keyword>
<keyword evidence="8 10" id="KW-0460">Magnesium</keyword>
<dbReference type="InterPro" id="IPR002133">
    <property type="entry name" value="S-AdoMet_synthetase"/>
</dbReference>
<evidence type="ECO:0000256" key="1">
    <source>
        <dbReference type="ARBA" id="ARBA00005224"/>
    </source>
</evidence>
<keyword evidence="7 10" id="KW-0067">ATP-binding</keyword>
<dbReference type="HAMAP" id="MF_00086">
    <property type="entry name" value="S_AdoMet_synth1"/>
    <property type="match status" value="1"/>
</dbReference>
<comment type="caution">
    <text evidence="16">The sequence shown here is derived from an EMBL/GenBank/DDBJ whole genome shotgun (WGS) entry which is preliminary data.</text>
</comment>
<feature type="binding site" evidence="10">
    <location>
        <position position="19"/>
    </location>
    <ligand>
        <name>Mg(2+)</name>
        <dbReference type="ChEBI" id="CHEBI:18420"/>
    </ligand>
</feature>
<evidence type="ECO:0000259" key="13">
    <source>
        <dbReference type="Pfam" id="PF00438"/>
    </source>
</evidence>
<dbReference type="Pfam" id="PF00438">
    <property type="entry name" value="S-AdoMet_synt_N"/>
    <property type="match status" value="1"/>
</dbReference>
<dbReference type="GO" id="GO:0005737">
    <property type="term" value="C:cytoplasm"/>
    <property type="evidence" value="ECO:0007669"/>
    <property type="project" value="UniProtKB-SubCell"/>
</dbReference>
<keyword evidence="4 10" id="KW-0808">Transferase</keyword>
<reference evidence="16 17" key="1">
    <citation type="submission" date="2018-11" db="EMBL/GenBank/DDBJ databases">
        <title>Genomic Encyclopedia of Type Strains, Phase IV (KMG-IV): sequencing the most valuable type-strain genomes for metagenomic binning, comparative biology and taxonomic classification.</title>
        <authorList>
            <person name="Goeker M."/>
        </authorList>
    </citation>
    <scope>NUCLEOTIDE SEQUENCE [LARGE SCALE GENOMIC DNA]</scope>
    <source>
        <strain evidence="16 17">DSM 22027</strain>
    </source>
</reference>
<comment type="cofactor">
    <cofactor evidence="10">
        <name>Mg(2+)</name>
        <dbReference type="ChEBI" id="CHEBI:18420"/>
    </cofactor>
    <text evidence="10">Binds 2 divalent ions per subunit.</text>
</comment>
<proteinExistence type="inferred from homology"/>
<feature type="domain" description="S-adenosylmethionine synthetase N-terminal" evidence="13">
    <location>
        <begin position="6"/>
        <end position="103"/>
    </location>
</feature>
<keyword evidence="9 10" id="KW-0630">Potassium</keyword>